<dbReference type="SUPFAM" id="SSF53474">
    <property type="entry name" value="alpha/beta-Hydrolases"/>
    <property type="match status" value="1"/>
</dbReference>
<dbReference type="EMBL" id="CP034184">
    <property type="protein sequence ID" value="AZI44410.1"/>
    <property type="molecule type" value="Genomic_DNA"/>
</dbReference>
<dbReference type="OrthoDB" id="9796570at2"/>
<feature type="domain" description="Phospholipase/carboxylesterase/thioesterase" evidence="3">
    <location>
        <begin position="26"/>
        <end position="202"/>
    </location>
</feature>
<dbReference type="GO" id="GO:0016787">
    <property type="term" value="F:hydrolase activity"/>
    <property type="evidence" value="ECO:0007669"/>
    <property type="project" value="UniProtKB-KW"/>
</dbReference>
<protein>
    <submittedName>
        <fullName evidence="4">Alpha/beta hydrolase</fullName>
    </submittedName>
</protein>
<comment type="similarity">
    <text evidence="1">Belongs to the AB hydrolase superfamily. AB hydrolase 2 family.</text>
</comment>
<evidence type="ECO:0000256" key="1">
    <source>
        <dbReference type="ARBA" id="ARBA00006499"/>
    </source>
</evidence>
<dbReference type="Gene3D" id="3.40.50.1820">
    <property type="entry name" value="alpha/beta hydrolase"/>
    <property type="match status" value="1"/>
</dbReference>
<dbReference type="InterPro" id="IPR050565">
    <property type="entry name" value="LYPA1-2/EST-like"/>
</dbReference>
<evidence type="ECO:0000313" key="4">
    <source>
        <dbReference type="EMBL" id="AZI44410.1"/>
    </source>
</evidence>
<dbReference type="PANTHER" id="PTHR10655:SF17">
    <property type="entry name" value="LYSOPHOSPHOLIPASE-LIKE PROTEIN 1"/>
    <property type="match status" value="1"/>
</dbReference>
<accession>A0A3G8YHT7</accession>
<gene>
    <name evidence="4" type="ORF">EHF33_16165</name>
</gene>
<dbReference type="KEGG" id="dph:EHF33_16165"/>
<evidence type="ECO:0000256" key="2">
    <source>
        <dbReference type="ARBA" id="ARBA00022801"/>
    </source>
</evidence>
<dbReference type="InterPro" id="IPR003140">
    <property type="entry name" value="PLipase/COase/thioEstase"/>
</dbReference>
<sequence length="220" mass="24383">MTSSVHQTTAELNWIHRFESGDDALTLLLLHGTGGDEMSLLTLGKQLAPGANLLSVRGRSLEEGSPRFFRRFSATQYDQTHLMDEADALAQFVQDAVILYGLDGRQVIALGYSNGANIALASLVRWPSAFAGAVLLRPVMPFDAPPQIDLKGMPVLLVHGKRDPFRPLAESLTPYLRRMHADVQEHWLEAGHELTPQDLEVTAGWLRDQTLRLATHPQRT</sequence>
<dbReference type="AlphaFoldDB" id="A0A3G8YHT7"/>
<dbReference type="Pfam" id="PF02230">
    <property type="entry name" value="Abhydrolase_2"/>
    <property type="match status" value="1"/>
</dbReference>
<evidence type="ECO:0000313" key="5">
    <source>
        <dbReference type="Proteomes" id="UP000276417"/>
    </source>
</evidence>
<dbReference type="PANTHER" id="PTHR10655">
    <property type="entry name" value="LYSOPHOSPHOLIPASE-RELATED"/>
    <property type="match status" value="1"/>
</dbReference>
<keyword evidence="2 4" id="KW-0378">Hydrolase</keyword>
<dbReference type="RefSeq" id="WP_124874018.1">
    <property type="nucleotide sequence ID" value="NZ_CP034184.1"/>
</dbReference>
<dbReference type="Proteomes" id="UP000276417">
    <property type="component" value="Chromosome 2"/>
</dbReference>
<reference evidence="4 5" key="1">
    <citation type="submission" date="2018-11" db="EMBL/GenBank/DDBJ databases">
        <title>Deinococcus shelandsis sp. nov., isolated from South Shetland Islands soil of Antarctica.</title>
        <authorList>
            <person name="Tian J."/>
        </authorList>
    </citation>
    <scope>NUCLEOTIDE SEQUENCE [LARGE SCALE GENOMIC DNA]</scope>
    <source>
        <strain evidence="4 5">S14-83T</strain>
    </source>
</reference>
<dbReference type="InterPro" id="IPR029058">
    <property type="entry name" value="AB_hydrolase_fold"/>
</dbReference>
<keyword evidence="5" id="KW-1185">Reference proteome</keyword>
<evidence type="ECO:0000259" key="3">
    <source>
        <dbReference type="Pfam" id="PF02230"/>
    </source>
</evidence>
<proteinExistence type="inferred from homology"/>
<organism evidence="4 5">
    <name type="scientific">Deinococcus psychrotolerans</name>
    <dbReference type="NCBI Taxonomy" id="2489213"/>
    <lineage>
        <taxon>Bacteria</taxon>
        <taxon>Thermotogati</taxon>
        <taxon>Deinococcota</taxon>
        <taxon>Deinococci</taxon>
        <taxon>Deinococcales</taxon>
        <taxon>Deinococcaceae</taxon>
        <taxon>Deinococcus</taxon>
    </lineage>
</organism>
<name>A0A3G8YHT7_9DEIO</name>